<feature type="coiled-coil region" evidence="1">
    <location>
        <begin position="30"/>
        <end position="83"/>
    </location>
</feature>
<name>A0AAW1N404_POPJA</name>
<keyword evidence="1" id="KW-0175">Coiled coil</keyword>
<evidence type="ECO:0000313" key="2">
    <source>
        <dbReference type="EMBL" id="KAK9753943.1"/>
    </source>
</evidence>
<gene>
    <name evidence="2" type="ORF">QE152_g1621</name>
</gene>
<comment type="caution">
    <text evidence="2">The sequence shown here is derived from an EMBL/GenBank/DDBJ whole genome shotgun (WGS) entry which is preliminary data.</text>
</comment>
<dbReference type="EMBL" id="JASPKY010000009">
    <property type="protein sequence ID" value="KAK9753943.1"/>
    <property type="molecule type" value="Genomic_DNA"/>
</dbReference>
<protein>
    <submittedName>
        <fullName evidence="2">Uncharacterized protein</fullName>
    </submittedName>
</protein>
<keyword evidence="3" id="KW-1185">Reference proteome</keyword>
<proteinExistence type="predicted"/>
<evidence type="ECO:0000313" key="3">
    <source>
        <dbReference type="Proteomes" id="UP001458880"/>
    </source>
</evidence>
<evidence type="ECO:0000256" key="1">
    <source>
        <dbReference type="SAM" id="Coils"/>
    </source>
</evidence>
<organism evidence="2 3">
    <name type="scientific">Popillia japonica</name>
    <name type="common">Japanese beetle</name>
    <dbReference type="NCBI Taxonomy" id="7064"/>
    <lineage>
        <taxon>Eukaryota</taxon>
        <taxon>Metazoa</taxon>
        <taxon>Ecdysozoa</taxon>
        <taxon>Arthropoda</taxon>
        <taxon>Hexapoda</taxon>
        <taxon>Insecta</taxon>
        <taxon>Pterygota</taxon>
        <taxon>Neoptera</taxon>
        <taxon>Endopterygota</taxon>
        <taxon>Coleoptera</taxon>
        <taxon>Polyphaga</taxon>
        <taxon>Scarabaeiformia</taxon>
        <taxon>Scarabaeidae</taxon>
        <taxon>Rutelinae</taxon>
        <taxon>Popillia</taxon>
    </lineage>
</organism>
<dbReference type="AlphaFoldDB" id="A0AAW1N404"/>
<sequence>MLVNFNKQYDMISKDVEYLQNLVKSKDEAFEKQAQHLKCLKEDYEKYRKEYSADNFNTLQRELRRSQEKMEELEKHNREAAKINGLLTKKLATGDLFDVKNMQWTQPK</sequence>
<reference evidence="2 3" key="1">
    <citation type="journal article" date="2024" name="BMC Genomics">
        <title>De novo assembly and annotation of Popillia japonica's genome with initial clues to its potential as an invasive pest.</title>
        <authorList>
            <person name="Cucini C."/>
            <person name="Boschi S."/>
            <person name="Funari R."/>
            <person name="Cardaioli E."/>
            <person name="Iannotti N."/>
            <person name="Marturano G."/>
            <person name="Paoli F."/>
            <person name="Bruttini M."/>
            <person name="Carapelli A."/>
            <person name="Frati F."/>
            <person name="Nardi F."/>
        </authorList>
    </citation>
    <scope>NUCLEOTIDE SEQUENCE [LARGE SCALE GENOMIC DNA]</scope>
    <source>
        <strain evidence="2">DMR45628</strain>
    </source>
</reference>
<accession>A0AAW1N404</accession>
<dbReference type="Proteomes" id="UP001458880">
    <property type="component" value="Unassembled WGS sequence"/>
</dbReference>